<evidence type="ECO:0000256" key="6">
    <source>
        <dbReference type="ARBA" id="ARBA00022741"/>
    </source>
</evidence>
<dbReference type="AlphaFoldDB" id="A0A4P9CAV8"/>
<feature type="binding site" evidence="11">
    <location>
        <begin position="17"/>
        <end position="22"/>
    </location>
    <ligand>
        <name>ATP</name>
        <dbReference type="ChEBI" id="CHEBI:30616"/>
    </ligand>
</feature>
<comment type="catalytic activity">
    <reaction evidence="10 11">
        <text>shikimate + ATP = 3-phosphoshikimate + ADP + H(+)</text>
        <dbReference type="Rhea" id="RHEA:13121"/>
        <dbReference type="ChEBI" id="CHEBI:15378"/>
        <dbReference type="ChEBI" id="CHEBI:30616"/>
        <dbReference type="ChEBI" id="CHEBI:36208"/>
        <dbReference type="ChEBI" id="CHEBI:145989"/>
        <dbReference type="ChEBI" id="CHEBI:456216"/>
        <dbReference type="EC" id="2.7.1.71"/>
    </reaction>
</comment>
<feature type="binding site" evidence="11">
    <location>
        <position position="21"/>
    </location>
    <ligand>
        <name>Mg(2+)</name>
        <dbReference type="ChEBI" id="CHEBI:18420"/>
    </ligand>
</feature>
<reference evidence="12 13" key="1">
    <citation type="submission" date="2018-05" db="EMBL/GenBank/DDBJ databases">
        <title>Genome comparison of Eubacterium sp.</title>
        <authorList>
            <person name="Feng Y."/>
            <person name="Sanchez-Andrea I."/>
            <person name="Stams A.J.M."/>
            <person name="De Vos W.M."/>
        </authorList>
    </citation>
    <scope>NUCLEOTIDE SEQUENCE [LARGE SCALE GENOMIC DNA]</scope>
    <source>
        <strain evidence="12 13">YI</strain>
    </source>
</reference>
<keyword evidence="4 11" id="KW-0028">Amino-acid biosynthesis</keyword>
<dbReference type="EMBL" id="CP029487">
    <property type="protein sequence ID" value="QCT72760.1"/>
    <property type="molecule type" value="Genomic_DNA"/>
</dbReference>
<keyword evidence="8 11" id="KW-0067">ATP-binding</keyword>
<dbReference type="PROSITE" id="PS01128">
    <property type="entry name" value="SHIKIMATE_KINASE"/>
    <property type="match status" value="1"/>
</dbReference>
<dbReference type="GO" id="GO:0004765">
    <property type="term" value="F:shikimate kinase activity"/>
    <property type="evidence" value="ECO:0007669"/>
    <property type="project" value="UniProtKB-UniRule"/>
</dbReference>
<keyword evidence="11" id="KW-0460">Magnesium</keyword>
<keyword evidence="13" id="KW-1185">Reference proteome</keyword>
<protein>
    <recommendedName>
        <fullName evidence="3 11">Shikimate kinase</fullName>
        <shortName evidence="11">SK</shortName>
        <ecNumber evidence="3 11">2.7.1.71</ecNumber>
    </recommendedName>
</protein>
<dbReference type="PRINTS" id="PR01100">
    <property type="entry name" value="SHIKIMTKNASE"/>
</dbReference>
<dbReference type="InterPro" id="IPR031322">
    <property type="entry name" value="Shikimate/glucono_kinase"/>
</dbReference>
<dbReference type="Pfam" id="PF01202">
    <property type="entry name" value="SKI"/>
    <property type="match status" value="1"/>
</dbReference>
<proteinExistence type="inferred from homology"/>
<comment type="caution">
    <text evidence="11">Lacks conserved residue(s) required for the propagation of feature annotation.</text>
</comment>
<dbReference type="KEGG" id="emt:CPZ25_015980"/>
<evidence type="ECO:0000313" key="12">
    <source>
        <dbReference type="EMBL" id="QCT72760.1"/>
    </source>
</evidence>
<keyword evidence="7 11" id="KW-0418">Kinase</keyword>
<dbReference type="PANTHER" id="PTHR21087">
    <property type="entry name" value="SHIKIMATE KINASE"/>
    <property type="match status" value="1"/>
</dbReference>
<feature type="binding site" evidence="11">
    <location>
        <position position="85"/>
    </location>
    <ligand>
        <name>substrate</name>
    </ligand>
</feature>
<sequence length="174" mass="19726">MGFNMRKKNIALIGYMGTGKTTIGKRLARKLGLTFVDTDAYIEKQQGKKISQIFEEDGEPAFRRMEETALKALMENENLLISTGGGIVLSEQNRKVLKERTFLVTLTASPGAIYSRVRGNTDRPLLQEADPYQKIVDMLRARKPYYEIGDIMIPTDELSEKICVERIVEAYQKS</sequence>
<dbReference type="SUPFAM" id="SSF52540">
    <property type="entry name" value="P-loop containing nucleoside triphosphate hydrolases"/>
    <property type="match status" value="1"/>
</dbReference>
<dbReference type="GO" id="GO:0005524">
    <property type="term" value="F:ATP binding"/>
    <property type="evidence" value="ECO:0007669"/>
    <property type="project" value="UniProtKB-UniRule"/>
</dbReference>
<gene>
    <name evidence="11" type="primary">aroK</name>
    <name evidence="12" type="ORF">CPZ25_015980</name>
</gene>
<evidence type="ECO:0000256" key="9">
    <source>
        <dbReference type="ARBA" id="ARBA00023141"/>
    </source>
</evidence>
<keyword evidence="11" id="KW-0479">Metal-binding</keyword>
<feature type="binding site" evidence="11">
    <location>
        <position position="123"/>
    </location>
    <ligand>
        <name>ATP</name>
        <dbReference type="ChEBI" id="CHEBI:30616"/>
    </ligand>
</feature>
<evidence type="ECO:0000256" key="10">
    <source>
        <dbReference type="ARBA" id="ARBA00048567"/>
    </source>
</evidence>
<dbReference type="GO" id="GO:0005829">
    <property type="term" value="C:cytosol"/>
    <property type="evidence" value="ECO:0007669"/>
    <property type="project" value="TreeGrafter"/>
</dbReference>
<accession>A0A4P9CAV8</accession>
<keyword evidence="6 11" id="KW-0547">Nucleotide-binding</keyword>
<dbReference type="GO" id="GO:0009073">
    <property type="term" value="P:aromatic amino acid family biosynthetic process"/>
    <property type="evidence" value="ECO:0007669"/>
    <property type="project" value="UniProtKB-KW"/>
</dbReference>
<evidence type="ECO:0000256" key="8">
    <source>
        <dbReference type="ARBA" id="ARBA00022840"/>
    </source>
</evidence>
<dbReference type="InterPro" id="IPR023000">
    <property type="entry name" value="Shikimate_kinase_CS"/>
</dbReference>
<evidence type="ECO:0000313" key="13">
    <source>
        <dbReference type="Proteomes" id="UP000218387"/>
    </source>
</evidence>
<evidence type="ECO:0000256" key="5">
    <source>
        <dbReference type="ARBA" id="ARBA00022679"/>
    </source>
</evidence>
<evidence type="ECO:0000256" key="2">
    <source>
        <dbReference type="ARBA" id="ARBA00006997"/>
    </source>
</evidence>
<dbReference type="UniPathway" id="UPA00053">
    <property type="reaction ID" value="UER00088"/>
</dbReference>
<feature type="binding site" evidence="11">
    <location>
        <position position="142"/>
    </location>
    <ligand>
        <name>substrate</name>
    </ligand>
</feature>
<dbReference type="EC" id="2.7.1.71" evidence="3 11"/>
<comment type="subcellular location">
    <subcellularLocation>
        <location evidence="11">Cytoplasm</location>
    </subcellularLocation>
</comment>
<dbReference type="GO" id="GO:0000287">
    <property type="term" value="F:magnesium ion binding"/>
    <property type="evidence" value="ECO:0007669"/>
    <property type="project" value="UniProtKB-UniRule"/>
</dbReference>
<dbReference type="Proteomes" id="UP000218387">
    <property type="component" value="Chromosome"/>
</dbReference>
<dbReference type="CDD" id="cd00464">
    <property type="entry name" value="SK"/>
    <property type="match status" value="1"/>
</dbReference>
<keyword evidence="5 11" id="KW-0808">Transferase</keyword>
<comment type="function">
    <text evidence="11">Catalyzes the specific phosphorylation of the 3-hydroxyl group of shikimic acid using ATP as a cosubstrate.</text>
</comment>
<comment type="pathway">
    <text evidence="1 11">Metabolic intermediate biosynthesis; chorismate biosynthesis; chorismate from D-erythrose 4-phosphate and phosphoenolpyruvate: step 5/7.</text>
</comment>
<keyword evidence="11" id="KW-0963">Cytoplasm</keyword>
<evidence type="ECO:0000256" key="11">
    <source>
        <dbReference type="HAMAP-Rule" id="MF_00109"/>
    </source>
</evidence>
<evidence type="ECO:0000256" key="1">
    <source>
        <dbReference type="ARBA" id="ARBA00004842"/>
    </source>
</evidence>
<feature type="binding site" evidence="11">
    <location>
        <position position="63"/>
    </location>
    <ligand>
        <name>substrate</name>
    </ligand>
</feature>
<dbReference type="InterPro" id="IPR027417">
    <property type="entry name" value="P-loop_NTPase"/>
</dbReference>
<dbReference type="InterPro" id="IPR000623">
    <property type="entry name" value="Shikimate_kinase/TSH1"/>
</dbReference>
<evidence type="ECO:0000256" key="4">
    <source>
        <dbReference type="ARBA" id="ARBA00022605"/>
    </source>
</evidence>
<dbReference type="Gene3D" id="3.40.50.300">
    <property type="entry name" value="P-loop containing nucleotide triphosphate hydrolases"/>
    <property type="match status" value="1"/>
</dbReference>
<name>A0A4P9CAV8_EUBML</name>
<dbReference type="PANTHER" id="PTHR21087:SF16">
    <property type="entry name" value="SHIKIMATE KINASE 1, CHLOROPLASTIC"/>
    <property type="match status" value="1"/>
</dbReference>
<dbReference type="GO" id="GO:0009423">
    <property type="term" value="P:chorismate biosynthetic process"/>
    <property type="evidence" value="ECO:0007669"/>
    <property type="project" value="UniProtKB-UniRule"/>
</dbReference>
<feature type="binding site" evidence="11">
    <location>
        <position position="39"/>
    </location>
    <ligand>
        <name>substrate</name>
    </ligand>
</feature>
<comment type="subunit">
    <text evidence="11">Monomer.</text>
</comment>
<dbReference type="HAMAP" id="MF_00109">
    <property type="entry name" value="Shikimate_kinase"/>
    <property type="match status" value="1"/>
</dbReference>
<evidence type="ECO:0000256" key="7">
    <source>
        <dbReference type="ARBA" id="ARBA00022777"/>
    </source>
</evidence>
<dbReference type="GO" id="GO:0008652">
    <property type="term" value="P:amino acid biosynthetic process"/>
    <property type="evidence" value="ECO:0007669"/>
    <property type="project" value="UniProtKB-KW"/>
</dbReference>
<evidence type="ECO:0000256" key="3">
    <source>
        <dbReference type="ARBA" id="ARBA00012154"/>
    </source>
</evidence>
<comment type="similarity">
    <text evidence="2 11">Belongs to the shikimate kinase family.</text>
</comment>
<comment type="cofactor">
    <cofactor evidence="11">
        <name>Mg(2+)</name>
        <dbReference type="ChEBI" id="CHEBI:18420"/>
    </cofactor>
    <text evidence="11">Binds 1 Mg(2+) ion per subunit.</text>
</comment>
<organism evidence="12 13">
    <name type="scientific">Eubacterium maltosivorans</name>
    <dbReference type="NCBI Taxonomy" id="2041044"/>
    <lineage>
        <taxon>Bacteria</taxon>
        <taxon>Bacillati</taxon>
        <taxon>Bacillota</taxon>
        <taxon>Clostridia</taxon>
        <taxon>Eubacteriales</taxon>
        <taxon>Eubacteriaceae</taxon>
        <taxon>Eubacterium</taxon>
    </lineage>
</organism>
<keyword evidence="9 11" id="KW-0057">Aromatic amino acid biosynthesis</keyword>